<dbReference type="RefSeq" id="WP_215240293.1">
    <property type="nucleotide sequence ID" value="NZ_CAJRAF010000002.1"/>
</dbReference>
<gene>
    <name evidence="1" type="ORF">DYBT9275_03856</name>
</gene>
<dbReference type="Proteomes" id="UP000680038">
    <property type="component" value="Unassembled WGS sequence"/>
</dbReference>
<evidence type="ECO:0000313" key="2">
    <source>
        <dbReference type="Proteomes" id="UP000680038"/>
    </source>
</evidence>
<sequence>MNLIRGREILSPFFVSVGLGIPGGLLSSRARFRFPRQFEVITFIKKFVNIFALCNCLEGDIINIVDLLTSYDPNQDAIDDFIMFTTSGSNSVVSVDRDGTGTTYTAQDIATITGVTGLDADDLLTNGNLLAAA</sequence>
<accession>A0A916JFN5</accession>
<dbReference type="NCBIfam" id="TIGR03661">
    <property type="entry name" value="T1SS_VCA0849"/>
    <property type="match status" value="1"/>
</dbReference>
<organism evidence="1 2">
    <name type="scientific">Dyadobacter helix</name>
    <dbReference type="NCBI Taxonomy" id="2822344"/>
    <lineage>
        <taxon>Bacteria</taxon>
        <taxon>Pseudomonadati</taxon>
        <taxon>Bacteroidota</taxon>
        <taxon>Cytophagia</taxon>
        <taxon>Cytophagales</taxon>
        <taxon>Spirosomataceae</taxon>
        <taxon>Dyadobacter</taxon>
    </lineage>
</organism>
<keyword evidence="2" id="KW-1185">Reference proteome</keyword>
<evidence type="ECO:0000313" key="1">
    <source>
        <dbReference type="EMBL" id="CAG5006584.1"/>
    </source>
</evidence>
<proteinExistence type="predicted"/>
<dbReference type="EMBL" id="CAJRAF010000002">
    <property type="protein sequence ID" value="CAG5006584.1"/>
    <property type="molecule type" value="Genomic_DNA"/>
</dbReference>
<dbReference type="InterPro" id="IPR019960">
    <property type="entry name" value="T1SS_VCA0849"/>
</dbReference>
<protein>
    <submittedName>
        <fullName evidence="1">Uncharacterized protein</fullName>
    </submittedName>
</protein>
<dbReference type="AlphaFoldDB" id="A0A916JFN5"/>
<name>A0A916JFN5_9BACT</name>
<comment type="caution">
    <text evidence="1">The sequence shown here is derived from an EMBL/GenBank/DDBJ whole genome shotgun (WGS) entry which is preliminary data.</text>
</comment>
<reference evidence="1" key="1">
    <citation type="submission" date="2021-04" db="EMBL/GenBank/DDBJ databases">
        <authorList>
            <person name="Rodrigo-Torres L."/>
            <person name="Arahal R. D."/>
            <person name="Lucena T."/>
        </authorList>
    </citation>
    <scope>NUCLEOTIDE SEQUENCE</scope>
    <source>
        <strain evidence="1">CECT 9275</strain>
    </source>
</reference>